<dbReference type="EMBL" id="JALXSQ010000011">
    <property type="protein sequence ID" value="MCT2042516.1"/>
    <property type="molecule type" value="Genomic_DNA"/>
</dbReference>
<proteinExistence type="predicted"/>
<dbReference type="Proteomes" id="UP001525379">
    <property type="component" value="Unassembled WGS sequence"/>
</dbReference>
<keyword evidence="1" id="KW-0175">Coiled coil</keyword>
<keyword evidence="4" id="KW-1185">Reference proteome</keyword>
<feature type="coiled-coil region" evidence="1">
    <location>
        <begin position="5"/>
        <end position="39"/>
    </location>
</feature>
<feature type="compositionally biased region" description="Basic and acidic residues" evidence="2">
    <location>
        <begin position="93"/>
        <end position="103"/>
    </location>
</feature>
<gene>
    <name evidence="3" type="ORF">M3D15_04105</name>
</gene>
<evidence type="ECO:0000313" key="3">
    <source>
        <dbReference type="EMBL" id="MCT2042516.1"/>
    </source>
</evidence>
<evidence type="ECO:0000256" key="2">
    <source>
        <dbReference type="SAM" id="MobiDB-lite"/>
    </source>
</evidence>
<dbReference type="RefSeq" id="WP_260104012.1">
    <property type="nucleotide sequence ID" value="NZ_JALXSQ010000011.1"/>
</dbReference>
<comment type="caution">
    <text evidence="3">The sequence shown here is derived from an EMBL/GenBank/DDBJ whole genome shotgun (WGS) entry which is preliminary data.</text>
</comment>
<organism evidence="3 4">
    <name type="scientific">Pseudoclavibacter albus</name>
    <dbReference type="NCBI Taxonomy" id="272241"/>
    <lineage>
        <taxon>Bacteria</taxon>
        <taxon>Bacillati</taxon>
        <taxon>Actinomycetota</taxon>
        <taxon>Actinomycetes</taxon>
        <taxon>Micrococcales</taxon>
        <taxon>Microbacteriaceae</taxon>
        <taxon>Pseudoclavibacter</taxon>
    </lineage>
</organism>
<protein>
    <submittedName>
        <fullName evidence="3">Uncharacterized protein</fullName>
    </submittedName>
</protein>
<reference evidence="3 4" key="1">
    <citation type="submission" date="2022-04" db="EMBL/GenBank/DDBJ databases">
        <title>Human microbiome associated bacterial genomes.</title>
        <authorList>
            <person name="Sandstrom S."/>
            <person name="Salamzade R."/>
            <person name="Kalan L.R."/>
        </authorList>
    </citation>
    <scope>NUCLEOTIDE SEQUENCE [LARGE SCALE GENOMIC DNA]</scope>
    <source>
        <strain evidence="4">p3-SID1799</strain>
    </source>
</reference>
<evidence type="ECO:0000313" key="4">
    <source>
        <dbReference type="Proteomes" id="UP001525379"/>
    </source>
</evidence>
<accession>A0ABT2HW32</accession>
<evidence type="ECO:0000256" key="1">
    <source>
        <dbReference type="SAM" id="Coils"/>
    </source>
</evidence>
<name>A0ABT2HW32_9MICO</name>
<feature type="region of interest" description="Disordered" evidence="2">
    <location>
        <begin position="90"/>
        <end position="123"/>
    </location>
</feature>
<sequence>MGTMHDRGNNEAAKYRRKLREVEGQRDQLTEQLNTIRRTVIDRQVKALGYEPEGFWAGGAELEQFLNDEGHINDEAVETTAREIAARLGLQGRRFEGSADQGRKGSPVGSDTKSSWDGLLKKP</sequence>